<dbReference type="EMBL" id="GBXM01076727">
    <property type="protein sequence ID" value="JAH31850.1"/>
    <property type="molecule type" value="Transcribed_RNA"/>
</dbReference>
<name>A0A0E9RTT0_ANGAN</name>
<proteinExistence type="predicted"/>
<organism evidence="1">
    <name type="scientific">Anguilla anguilla</name>
    <name type="common">European freshwater eel</name>
    <name type="synonym">Muraena anguilla</name>
    <dbReference type="NCBI Taxonomy" id="7936"/>
    <lineage>
        <taxon>Eukaryota</taxon>
        <taxon>Metazoa</taxon>
        <taxon>Chordata</taxon>
        <taxon>Craniata</taxon>
        <taxon>Vertebrata</taxon>
        <taxon>Euteleostomi</taxon>
        <taxon>Actinopterygii</taxon>
        <taxon>Neopterygii</taxon>
        <taxon>Teleostei</taxon>
        <taxon>Anguilliformes</taxon>
        <taxon>Anguillidae</taxon>
        <taxon>Anguilla</taxon>
    </lineage>
</organism>
<accession>A0A0E9RTT0</accession>
<sequence>MATSTKYFLLWR</sequence>
<protein>
    <submittedName>
        <fullName evidence="1">Uncharacterized protein</fullName>
    </submittedName>
</protein>
<evidence type="ECO:0000313" key="1">
    <source>
        <dbReference type="EMBL" id="JAH31850.1"/>
    </source>
</evidence>
<reference evidence="1" key="2">
    <citation type="journal article" date="2015" name="Fish Shellfish Immunol.">
        <title>Early steps in the European eel (Anguilla anguilla)-Vibrio vulnificus interaction in the gills: Role of the RtxA13 toxin.</title>
        <authorList>
            <person name="Callol A."/>
            <person name="Pajuelo D."/>
            <person name="Ebbesson L."/>
            <person name="Teles M."/>
            <person name="MacKenzie S."/>
            <person name="Amaro C."/>
        </authorList>
    </citation>
    <scope>NUCLEOTIDE SEQUENCE</scope>
</reference>
<reference evidence="1" key="1">
    <citation type="submission" date="2014-11" db="EMBL/GenBank/DDBJ databases">
        <authorList>
            <person name="Amaro Gonzalez C."/>
        </authorList>
    </citation>
    <scope>NUCLEOTIDE SEQUENCE</scope>
</reference>